<dbReference type="EMBL" id="LAZR01003181">
    <property type="protein sequence ID" value="KKN21082.1"/>
    <property type="molecule type" value="Genomic_DNA"/>
</dbReference>
<reference evidence="1" key="1">
    <citation type="journal article" date="2015" name="Nature">
        <title>Complex archaea that bridge the gap between prokaryotes and eukaryotes.</title>
        <authorList>
            <person name="Spang A."/>
            <person name="Saw J.H."/>
            <person name="Jorgensen S.L."/>
            <person name="Zaremba-Niedzwiedzka K."/>
            <person name="Martijn J."/>
            <person name="Lind A.E."/>
            <person name="van Eijk R."/>
            <person name="Schleper C."/>
            <person name="Guy L."/>
            <person name="Ettema T.J."/>
        </authorList>
    </citation>
    <scope>NUCLEOTIDE SEQUENCE</scope>
</reference>
<dbReference type="AlphaFoldDB" id="A0A0F9P9F3"/>
<organism evidence="1">
    <name type="scientific">marine sediment metagenome</name>
    <dbReference type="NCBI Taxonomy" id="412755"/>
    <lineage>
        <taxon>unclassified sequences</taxon>
        <taxon>metagenomes</taxon>
        <taxon>ecological metagenomes</taxon>
    </lineage>
</organism>
<accession>A0A0F9P9F3</accession>
<evidence type="ECO:0000313" key="1">
    <source>
        <dbReference type="EMBL" id="KKN21082.1"/>
    </source>
</evidence>
<comment type="caution">
    <text evidence="1">The sequence shown here is derived from an EMBL/GenBank/DDBJ whole genome shotgun (WGS) entry which is preliminary data.</text>
</comment>
<gene>
    <name evidence="1" type="ORF">LCGC14_0929080</name>
</gene>
<name>A0A0F9P9F3_9ZZZZ</name>
<protein>
    <submittedName>
        <fullName evidence="1">Uncharacterized protein</fullName>
    </submittedName>
</protein>
<proteinExistence type="predicted"/>
<sequence length="184" mass="21212">MKTNILVQYQGGGYDGCIWEWNYFYIDKQGTFHDIQSSGCRGIDNLPDAIELIEQDESGTFVYDMSKDEDITAFCKESHPVHVLGVLRWFENDYNELGVQFFAVCSACGGQNSDADDMIVEGDILLDYECYSLGQCPSCEQYVGDDELEPVNRNEHHDFDYICSDCKEYHDEEREAESLEDLRW</sequence>